<dbReference type="RefSeq" id="WP_035658377.1">
    <property type="nucleotide sequence ID" value="NZ_JNCA01000007.1"/>
</dbReference>
<reference evidence="2 3" key="1">
    <citation type="submission" date="2014-05" db="EMBL/GenBank/DDBJ databases">
        <title>Genome Sequence of Flavobacterium sp. EM1321.</title>
        <authorList>
            <person name="Shin S.-K."/>
            <person name="Yi H."/>
        </authorList>
    </citation>
    <scope>NUCLEOTIDE SEQUENCE [LARGE SCALE GENOMIC DNA]</scope>
    <source>
        <strain evidence="2 3">EM1321</strain>
    </source>
</reference>
<proteinExistence type="predicted"/>
<dbReference type="Pfam" id="PF00534">
    <property type="entry name" value="Glycos_transf_1"/>
    <property type="match status" value="1"/>
</dbReference>
<dbReference type="STRING" id="1492738.FEM21_09340"/>
<dbReference type="GO" id="GO:0016757">
    <property type="term" value="F:glycosyltransferase activity"/>
    <property type="evidence" value="ECO:0007669"/>
    <property type="project" value="InterPro"/>
</dbReference>
<dbReference type="PANTHER" id="PTHR12526">
    <property type="entry name" value="GLYCOSYLTRANSFERASE"/>
    <property type="match status" value="1"/>
</dbReference>
<dbReference type="PATRIC" id="fig|1492738.3.peg.927"/>
<evidence type="ECO:0000313" key="3">
    <source>
        <dbReference type="Proteomes" id="UP000027064"/>
    </source>
</evidence>
<accession>A0A066WZD5</accession>
<protein>
    <submittedName>
        <fullName evidence="2">Glycosyl transferase</fullName>
    </submittedName>
</protein>
<comment type="caution">
    <text evidence="2">The sequence shown here is derived from an EMBL/GenBank/DDBJ whole genome shotgun (WGS) entry which is preliminary data.</text>
</comment>
<evidence type="ECO:0000259" key="1">
    <source>
        <dbReference type="Pfam" id="PF00534"/>
    </source>
</evidence>
<dbReference type="InterPro" id="IPR001296">
    <property type="entry name" value="Glyco_trans_1"/>
</dbReference>
<feature type="domain" description="Glycosyl transferase family 1" evidence="1">
    <location>
        <begin position="195"/>
        <end position="341"/>
    </location>
</feature>
<keyword evidence="2" id="KW-0808">Transferase</keyword>
<dbReference type="Gene3D" id="3.40.50.2000">
    <property type="entry name" value="Glycogen Phosphorylase B"/>
    <property type="match status" value="2"/>
</dbReference>
<dbReference type="OrthoDB" id="1395864at2"/>
<dbReference type="EMBL" id="JNCA01000007">
    <property type="protein sequence ID" value="KDN56035.1"/>
    <property type="molecule type" value="Genomic_DNA"/>
</dbReference>
<dbReference type="PANTHER" id="PTHR12526:SF630">
    <property type="entry name" value="GLYCOSYLTRANSFERASE"/>
    <property type="match status" value="1"/>
</dbReference>
<sequence>MKFIIVTHVPHFVEQDQYFGYAPYVREMNIWLKYNDEVTIVAPVSKSTKSPIDLAYRHHKINFKKVPNFSFTGLNDSLLSLFKLPLLFCKIAWAMKQADHIHLRCPGNMGLLGCIIQIFFPSKTKTAKYAGNWDPKSNQPWTYKLQKYILNNTFLTRNMQVLVYGNWENQSKNIRHFFTATYSEADKINIQKTINSSVKIKFVFVGGLVEGKNPMYAIQFVEKLLQLNKNVSLDLYGDGVLKVTLEKYIETNNLKDNVVLHGNKNQEVVKKAYQQGHFVMLPSKSEGWPKAIAEGMFWGCVPVATKVSCVPYMLDFGNRGLLLQMDIDKDTITINELIENSVNFEKKSVAASNWSQNYTLEYFESEIQKLLQ</sequence>
<name>A0A066WZD5_9FLAO</name>
<dbReference type="Proteomes" id="UP000027064">
    <property type="component" value="Unassembled WGS sequence"/>
</dbReference>
<dbReference type="eggNOG" id="COG0438">
    <property type="taxonomic scope" value="Bacteria"/>
</dbReference>
<dbReference type="AlphaFoldDB" id="A0A066WZD5"/>
<evidence type="ECO:0000313" key="2">
    <source>
        <dbReference type="EMBL" id="KDN56035.1"/>
    </source>
</evidence>
<keyword evidence="3" id="KW-1185">Reference proteome</keyword>
<dbReference type="SUPFAM" id="SSF53756">
    <property type="entry name" value="UDP-Glycosyltransferase/glycogen phosphorylase"/>
    <property type="match status" value="1"/>
</dbReference>
<organism evidence="2 3">
    <name type="scientific">Flavobacterium seoulense</name>
    <dbReference type="NCBI Taxonomy" id="1492738"/>
    <lineage>
        <taxon>Bacteria</taxon>
        <taxon>Pseudomonadati</taxon>
        <taxon>Bacteroidota</taxon>
        <taxon>Flavobacteriia</taxon>
        <taxon>Flavobacteriales</taxon>
        <taxon>Flavobacteriaceae</taxon>
        <taxon>Flavobacterium</taxon>
    </lineage>
</organism>
<gene>
    <name evidence="2" type="ORF">FEM21_09340</name>
</gene>
<dbReference type="CDD" id="cd01635">
    <property type="entry name" value="Glycosyltransferase_GTB-type"/>
    <property type="match status" value="1"/>
</dbReference>